<reference evidence="3 4" key="1">
    <citation type="submission" date="2015-01" db="EMBL/GenBank/DDBJ databases">
        <title>Vibrio sp. C5 JCM 19232 whole genome shotgun sequence.</title>
        <authorList>
            <person name="Sawabe T."/>
            <person name="Meirelles P."/>
            <person name="Feng G."/>
            <person name="Sayaka M."/>
            <person name="Hattori M."/>
            <person name="Ohkuma M."/>
        </authorList>
    </citation>
    <scope>NUCLEOTIDE SEQUENCE [LARGE SCALE GENOMIC DNA]</scope>
    <source>
        <strain evidence="3 4">JCM19232</strain>
    </source>
</reference>
<keyword evidence="1" id="KW-0812">Transmembrane</keyword>
<evidence type="ECO:0000313" key="4">
    <source>
        <dbReference type="Proteomes" id="UP000031670"/>
    </source>
</evidence>
<dbReference type="PANTHER" id="PTHR30619:SF1">
    <property type="entry name" value="RECOMBINATION PROTEIN 2"/>
    <property type="match status" value="1"/>
</dbReference>
<keyword evidence="1" id="KW-1133">Transmembrane helix</keyword>
<feature type="transmembrane region" description="Helical" evidence="1">
    <location>
        <begin position="16"/>
        <end position="38"/>
    </location>
</feature>
<feature type="domain" description="Metallo-beta-lactamase" evidence="2">
    <location>
        <begin position="71"/>
        <end position="247"/>
    </location>
</feature>
<dbReference type="GO" id="GO:0030420">
    <property type="term" value="P:establishment of competence for transformation"/>
    <property type="evidence" value="ECO:0007669"/>
    <property type="project" value="InterPro"/>
</dbReference>
<gene>
    <name evidence="3" type="ORF">JCM19232_5200</name>
</gene>
<comment type="caution">
    <text evidence="3">The sequence shown here is derived from an EMBL/GenBank/DDBJ whole genome shotgun (WGS) entry which is preliminary data.</text>
</comment>
<dbReference type="EMBL" id="BBSA01000005">
    <property type="protein sequence ID" value="GAM62236.1"/>
    <property type="molecule type" value="Genomic_DNA"/>
</dbReference>
<accession>A0A0B8P7F2</accession>
<evidence type="ECO:0000256" key="1">
    <source>
        <dbReference type="SAM" id="Phobius"/>
    </source>
</evidence>
<dbReference type="PANTHER" id="PTHR30619">
    <property type="entry name" value="DNA INTERNALIZATION/COMPETENCE PROTEIN COMEC/REC2"/>
    <property type="match status" value="1"/>
</dbReference>
<dbReference type="SUPFAM" id="SSF56281">
    <property type="entry name" value="Metallo-hydrolase/oxidoreductase"/>
    <property type="match status" value="1"/>
</dbReference>
<dbReference type="SMART" id="SM00849">
    <property type="entry name" value="Lactamase_B"/>
    <property type="match status" value="1"/>
</dbReference>
<dbReference type="InterPro" id="IPR004797">
    <property type="entry name" value="Competence_ComEC/Rec2"/>
</dbReference>
<dbReference type="Pfam" id="PF00753">
    <property type="entry name" value="Lactamase_B"/>
    <property type="match status" value="1"/>
</dbReference>
<proteinExistence type="predicted"/>
<keyword evidence="1" id="KW-0472">Membrane</keyword>
<dbReference type="InterPro" id="IPR001279">
    <property type="entry name" value="Metallo-B-lactamas"/>
</dbReference>
<organism evidence="3 4">
    <name type="scientific">Vibrio ishigakensis</name>
    <dbReference type="NCBI Taxonomy" id="1481914"/>
    <lineage>
        <taxon>Bacteria</taxon>
        <taxon>Pseudomonadati</taxon>
        <taxon>Pseudomonadota</taxon>
        <taxon>Gammaproteobacteria</taxon>
        <taxon>Vibrionales</taxon>
        <taxon>Vibrionaceae</taxon>
        <taxon>Vibrio</taxon>
    </lineage>
</organism>
<dbReference type="InterPro" id="IPR036866">
    <property type="entry name" value="RibonucZ/Hydroxyglut_hydro"/>
</dbReference>
<evidence type="ECO:0000313" key="3">
    <source>
        <dbReference type="EMBL" id="GAM62236.1"/>
    </source>
</evidence>
<dbReference type="Proteomes" id="UP000031670">
    <property type="component" value="Unassembled WGS sequence"/>
</dbReference>
<evidence type="ECO:0000259" key="2">
    <source>
        <dbReference type="SMART" id="SM00849"/>
    </source>
</evidence>
<dbReference type="Gene3D" id="3.60.15.10">
    <property type="entry name" value="Ribonuclease Z/Hydroxyacylglutathione hydrolase-like"/>
    <property type="match status" value="2"/>
</dbReference>
<dbReference type="GO" id="GO:0016020">
    <property type="term" value="C:membrane"/>
    <property type="evidence" value="ECO:0007669"/>
    <property type="project" value="InterPro"/>
</dbReference>
<name>A0A0B8P7F2_9VIBR</name>
<dbReference type="NCBIfam" id="TIGR00361">
    <property type="entry name" value="ComEC_Rec2"/>
    <property type="match status" value="1"/>
</dbReference>
<reference evidence="3 4" key="2">
    <citation type="submission" date="2015-01" db="EMBL/GenBank/DDBJ databases">
        <authorList>
            <consortium name="NBRP consortium"/>
            <person name="Sawabe T."/>
            <person name="Meirelles P."/>
            <person name="Feng G."/>
            <person name="Sayaka M."/>
            <person name="Hattori M."/>
            <person name="Ohkuma M."/>
        </authorList>
    </citation>
    <scope>NUCLEOTIDE SEQUENCE [LARGE SCALE GENOMIC DNA]</scope>
    <source>
        <strain evidence="3 4">JCM19232</strain>
    </source>
</reference>
<protein>
    <submittedName>
        <fullName evidence="3">DNA internalization-related competence protein comEC/rec2</fullName>
    </submittedName>
</protein>
<dbReference type="InterPro" id="IPR052159">
    <property type="entry name" value="Competence_DNA_uptake"/>
</dbReference>
<dbReference type="CDD" id="cd07731">
    <property type="entry name" value="ComA-like_MBL-fold"/>
    <property type="match status" value="1"/>
</dbReference>
<dbReference type="InterPro" id="IPR035681">
    <property type="entry name" value="ComA-like_MBL"/>
</dbReference>
<sequence length="312" mass="35170">MLSRPDDEAIELTSSWHWIEAPILGLTILLLGFAVLVVRQKAAIAGIGLAVSSSSYLAPPNWSLDVLDVGHGLAVVISKERRAILYDTGAGWEQGSFAQQLILPVIRAERLSLDKLFVSHWDNDHSGGVKDIFRFAPMTQGFSSQFQLGFLPCVQGMHLWWQGLRLKVLWPTSQVYRAYNPHSCVVEVSDKKHRVLLTGDIDLLAEYQLQRHLRKVDLLIVPHHGSNTSSSLRFVEHTSPKVAIASVSSSGKWHLPAQNVRSRYEQNGASWLDTGQHGRIVVRFFDQSMQVSPYRDRQSDAWYRQILRKGVE</sequence>
<dbReference type="AlphaFoldDB" id="A0A0B8P7F2"/>